<evidence type="ECO:0000313" key="2">
    <source>
        <dbReference type="EMBL" id="TWE18241.1"/>
    </source>
</evidence>
<dbReference type="Proteomes" id="UP000318416">
    <property type="component" value="Unassembled WGS sequence"/>
</dbReference>
<gene>
    <name evidence="2" type="ORF">FB465_3294</name>
</gene>
<accession>A0A561ERK1</accession>
<comment type="caution">
    <text evidence="2">The sequence shown here is derived from an EMBL/GenBank/DDBJ whole genome shotgun (WGS) entry which is preliminary data.</text>
</comment>
<name>A0A561ERK1_9ACTN</name>
<organism evidence="2 3">
    <name type="scientific">Kitasatospora atroaurantiaca</name>
    <dbReference type="NCBI Taxonomy" id="285545"/>
    <lineage>
        <taxon>Bacteria</taxon>
        <taxon>Bacillati</taxon>
        <taxon>Actinomycetota</taxon>
        <taxon>Actinomycetes</taxon>
        <taxon>Kitasatosporales</taxon>
        <taxon>Streptomycetaceae</taxon>
        <taxon>Kitasatospora</taxon>
    </lineage>
</organism>
<dbReference type="EMBL" id="VIVR01000001">
    <property type="protein sequence ID" value="TWE18241.1"/>
    <property type="molecule type" value="Genomic_DNA"/>
</dbReference>
<evidence type="ECO:0000313" key="3">
    <source>
        <dbReference type="Proteomes" id="UP000318416"/>
    </source>
</evidence>
<proteinExistence type="predicted"/>
<keyword evidence="1" id="KW-1133">Transmembrane helix</keyword>
<protein>
    <submittedName>
        <fullName evidence="2">Uncharacterized protein</fullName>
    </submittedName>
</protein>
<dbReference type="AlphaFoldDB" id="A0A561ERK1"/>
<evidence type="ECO:0000256" key="1">
    <source>
        <dbReference type="SAM" id="Phobius"/>
    </source>
</evidence>
<keyword evidence="1" id="KW-0812">Transmembrane</keyword>
<sequence>MLFERPIGCGVQTRDHNGGFTISTPPAEVPYGAPPAEPTIDTPVPSQPAYGEGQLSCRYCGSVPAVEANFRGHQGLIVILRYLKRQGPYCRTCGIASHRDMTSDSLWQGWWGIPSMIVNPIVMLINIPQRLKVNKLAEPLPGAPRPPMNPGKPVYLRPTILGALIPAILISLIVLVERGDPEFAKVGDCIRNNNAIVLPGVDDNNPDVEVLSCSDPKAEAKVVGREEDTIDGRTACQKYPNADGFFSYKRDSEKYTLCLQSLKPRSGSVLNPS</sequence>
<feature type="transmembrane region" description="Helical" evidence="1">
    <location>
        <begin position="155"/>
        <end position="176"/>
    </location>
</feature>
<keyword evidence="3" id="KW-1185">Reference proteome</keyword>
<keyword evidence="1" id="KW-0472">Membrane</keyword>
<reference evidence="2 3" key="1">
    <citation type="submission" date="2019-06" db="EMBL/GenBank/DDBJ databases">
        <title>Sequencing the genomes of 1000 actinobacteria strains.</title>
        <authorList>
            <person name="Klenk H.-P."/>
        </authorList>
    </citation>
    <scope>NUCLEOTIDE SEQUENCE [LARGE SCALE GENOMIC DNA]</scope>
    <source>
        <strain evidence="2 3">DSM 41649</strain>
    </source>
</reference>